<name>A0A2S5JK49_9RHOB</name>
<dbReference type="PROSITE" id="PS51257">
    <property type="entry name" value="PROKAR_LIPOPROTEIN"/>
    <property type="match status" value="1"/>
</dbReference>
<evidence type="ECO:0000313" key="2">
    <source>
        <dbReference type="Proteomes" id="UP000239736"/>
    </source>
</evidence>
<reference evidence="1 2" key="1">
    <citation type="submission" date="2018-01" db="EMBL/GenBank/DDBJ databases">
        <title>Genomic Encyclopedia of Archaeal and Bacterial Type Strains, Phase II (KMG-II): from individual species to whole genera.</title>
        <authorList>
            <person name="Goeker M."/>
        </authorList>
    </citation>
    <scope>NUCLEOTIDE SEQUENCE [LARGE SCALE GENOMIC DNA]</scope>
    <source>
        <strain evidence="1 2">DSM 12048</strain>
    </source>
</reference>
<dbReference type="AlphaFoldDB" id="A0A2S5JK49"/>
<evidence type="ECO:0000313" key="1">
    <source>
        <dbReference type="EMBL" id="PPB81771.1"/>
    </source>
</evidence>
<gene>
    <name evidence="1" type="ORF">LV82_00988</name>
</gene>
<protein>
    <recommendedName>
        <fullName evidence="3">DUF4156 domain-containing protein</fullName>
    </recommendedName>
</protein>
<dbReference type="OrthoDB" id="7689238at2"/>
<accession>A0A2S5JK49</accession>
<dbReference type="EMBL" id="PRDS01000002">
    <property type="protein sequence ID" value="PPB81771.1"/>
    <property type="molecule type" value="Genomic_DNA"/>
</dbReference>
<keyword evidence="2" id="KW-1185">Reference proteome</keyword>
<organism evidence="1 2">
    <name type="scientific">Albidovulum inexpectatum</name>
    <dbReference type="NCBI Taxonomy" id="196587"/>
    <lineage>
        <taxon>Bacteria</taxon>
        <taxon>Pseudomonadati</taxon>
        <taxon>Pseudomonadota</taxon>
        <taxon>Alphaproteobacteria</taxon>
        <taxon>Rhodobacterales</taxon>
        <taxon>Paracoccaceae</taxon>
        <taxon>Albidovulum</taxon>
    </lineage>
</organism>
<comment type="caution">
    <text evidence="1">The sequence shown here is derived from an EMBL/GenBank/DDBJ whole genome shotgun (WGS) entry which is preliminary data.</text>
</comment>
<proteinExistence type="predicted"/>
<dbReference type="RefSeq" id="WP_104069582.1">
    <property type="nucleotide sequence ID" value="NZ_PRDS01000002.1"/>
</dbReference>
<sequence length="101" mass="10783">MKIKYLFWGGFVAASACTPDPGLVGVAGMREARADEVAQCTYVSDFRMVPQAYGLFSGPGLKYARNKIMADAQAAGANTVVFDPVSPGQDVYVVHAVAYRC</sequence>
<dbReference type="Proteomes" id="UP000239736">
    <property type="component" value="Unassembled WGS sequence"/>
</dbReference>
<evidence type="ECO:0008006" key="3">
    <source>
        <dbReference type="Google" id="ProtNLM"/>
    </source>
</evidence>